<reference evidence="3" key="1">
    <citation type="submission" date="2021-05" db="EMBL/GenBank/DDBJ databases">
        <authorList>
            <person name="Pietrasiak N."/>
            <person name="Ward R."/>
            <person name="Stajich J.E."/>
            <person name="Kurbessoian T."/>
        </authorList>
    </citation>
    <scope>NUCLEOTIDE SEQUENCE</scope>
    <source>
        <strain evidence="3">GSE-TBD4-15B</strain>
    </source>
</reference>
<feature type="compositionally biased region" description="Low complexity" evidence="1">
    <location>
        <begin position="207"/>
        <end position="226"/>
    </location>
</feature>
<name>A0A951PDM0_9CYAN</name>
<dbReference type="AlphaFoldDB" id="A0A951PDM0"/>
<feature type="region of interest" description="Disordered" evidence="1">
    <location>
        <begin position="203"/>
        <end position="226"/>
    </location>
</feature>
<evidence type="ECO:0000259" key="2">
    <source>
        <dbReference type="Pfam" id="PF01471"/>
    </source>
</evidence>
<protein>
    <submittedName>
        <fullName evidence="3">Peptidoglycan-binding protein</fullName>
    </submittedName>
</protein>
<accession>A0A951PDM0</accession>
<comment type="caution">
    <text evidence="3">The sequence shown here is derived from an EMBL/GenBank/DDBJ whole genome shotgun (WGS) entry which is preliminary data.</text>
</comment>
<proteinExistence type="predicted"/>
<organism evidence="3 4">
    <name type="scientific">Pegethrix bostrychoides GSE-TBD4-15B</name>
    <dbReference type="NCBI Taxonomy" id="2839662"/>
    <lineage>
        <taxon>Bacteria</taxon>
        <taxon>Bacillati</taxon>
        <taxon>Cyanobacteriota</taxon>
        <taxon>Cyanophyceae</taxon>
        <taxon>Oculatellales</taxon>
        <taxon>Oculatellaceae</taxon>
        <taxon>Pegethrix</taxon>
    </lineage>
</organism>
<dbReference type="EMBL" id="JAHHHV010000076">
    <property type="protein sequence ID" value="MBW4467427.1"/>
    <property type="molecule type" value="Genomic_DNA"/>
</dbReference>
<dbReference type="Gene3D" id="1.10.101.10">
    <property type="entry name" value="PGBD-like superfamily/PGBD"/>
    <property type="match status" value="1"/>
</dbReference>
<dbReference type="Pfam" id="PF01471">
    <property type="entry name" value="PG_binding_1"/>
    <property type="match status" value="1"/>
</dbReference>
<evidence type="ECO:0000313" key="3">
    <source>
        <dbReference type="EMBL" id="MBW4467427.1"/>
    </source>
</evidence>
<gene>
    <name evidence="3" type="ORF">KME07_18530</name>
</gene>
<sequence>MSALKGLLGMTVLVGVLSIASEAQAYLRLGSAGSAVADVQAALGIRADGLFGCETKQAVIDFQIRSGIAVDGVVGPQTLSALFGVNVIGCGSSCSSGGVPSGGTLVGTPIPNNILEPGIKPPSSVLPPAVTGPYVVVIPGADASRLSAIQQIVPNSIIDGAPQGTFINAGGYPNYSSAREVAGRLKGFGFDARVDYFQRYEEADAPGSGSSSQGSSSSSSSYTPLR</sequence>
<dbReference type="InterPro" id="IPR036365">
    <property type="entry name" value="PGBD-like_sf"/>
</dbReference>
<dbReference type="InterPro" id="IPR002477">
    <property type="entry name" value="Peptidoglycan-bd-like"/>
</dbReference>
<evidence type="ECO:0000313" key="4">
    <source>
        <dbReference type="Proteomes" id="UP000707356"/>
    </source>
</evidence>
<reference evidence="3" key="2">
    <citation type="journal article" date="2022" name="Microbiol. Resour. Announc.">
        <title>Metagenome Sequencing to Explore Phylogenomics of Terrestrial Cyanobacteria.</title>
        <authorList>
            <person name="Ward R.D."/>
            <person name="Stajich J.E."/>
            <person name="Johansen J.R."/>
            <person name="Huntemann M."/>
            <person name="Clum A."/>
            <person name="Foster B."/>
            <person name="Foster B."/>
            <person name="Roux S."/>
            <person name="Palaniappan K."/>
            <person name="Varghese N."/>
            <person name="Mukherjee S."/>
            <person name="Reddy T.B.K."/>
            <person name="Daum C."/>
            <person name="Copeland A."/>
            <person name="Chen I.A."/>
            <person name="Ivanova N.N."/>
            <person name="Kyrpides N.C."/>
            <person name="Shapiro N."/>
            <person name="Eloe-Fadrosh E.A."/>
            <person name="Pietrasiak N."/>
        </authorList>
    </citation>
    <scope>NUCLEOTIDE SEQUENCE</scope>
    <source>
        <strain evidence="3">GSE-TBD4-15B</strain>
    </source>
</reference>
<feature type="domain" description="Peptidoglycan binding-like" evidence="2">
    <location>
        <begin position="45"/>
        <end position="82"/>
    </location>
</feature>
<evidence type="ECO:0000256" key="1">
    <source>
        <dbReference type="SAM" id="MobiDB-lite"/>
    </source>
</evidence>
<dbReference type="SUPFAM" id="SSF47090">
    <property type="entry name" value="PGBD-like"/>
    <property type="match status" value="1"/>
</dbReference>
<dbReference type="InterPro" id="IPR036366">
    <property type="entry name" value="PGBDSf"/>
</dbReference>
<dbReference type="Proteomes" id="UP000707356">
    <property type="component" value="Unassembled WGS sequence"/>
</dbReference>